<accession>A0A0A8XV53</accession>
<dbReference type="AlphaFoldDB" id="A0A0A8XV53"/>
<dbReference type="EMBL" id="GBRH01280001">
    <property type="protein sequence ID" value="JAD17894.1"/>
    <property type="molecule type" value="Transcribed_RNA"/>
</dbReference>
<organism evidence="1">
    <name type="scientific">Arundo donax</name>
    <name type="common">Giant reed</name>
    <name type="synonym">Donax arundinaceus</name>
    <dbReference type="NCBI Taxonomy" id="35708"/>
    <lineage>
        <taxon>Eukaryota</taxon>
        <taxon>Viridiplantae</taxon>
        <taxon>Streptophyta</taxon>
        <taxon>Embryophyta</taxon>
        <taxon>Tracheophyta</taxon>
        <taxon>Spermatophyta</taxon>
        <taxon>Magnoliopsida</taxon>
        <taxon>Liliopsida</taxon>
        <taxon>Poales</taxon>
        <taxon>Poaceae</taxon>
        <taxon>PACMAD clade</taxon>
        <taxon>Arundinoideae</taxon>
        <taxon>Arundineae</taxon>
        <taxon>Arundo</taxon>
    </lineage>
</organism>
<sequence length="65" mass="7486">MVICISWPWKWRPSSFLMPYPSCTLPKDLRSVTTPLRWYARRATRPTSSAMDSLVTSGFTNSMQS</sequence>
<proteinExistence type="predicted"/>
<protein>
    <submittedName>
        <fullName evidence="1">Uncharacterized protein</fullName>
    </submittedName>
</protein>
<reference evidence="1" key="2">
    <citation type="journal article" date="2015" name="Data Brief">
        <title>Shoot transcriptome of the giant reed, Arundo donax.</title>
        <authorList>
            <person name="Barrero R.A."/>
            <person name="Guerrero F.D."/>
            <person name="Moolhuijzen P."/>
            <person name="Goolsby J.A."/>
            <person name="Tidwell J."/>
            <person name="Bellgard S.E."/>
            <person name="Bellgard M.I."/>
        </authorList>
    </citation>
    <scope>NUCLEOTIDE SEQUENCE</scope>
    <source>
        <tissue evidence="1">Shoot tissue taken approximately 20 cm above the soil surface</tissue>
    </source>
</reference>
<name>A0A0A8XV53_ARUDO</name>
<reference evidence="1" key="1">
    <citation type="submission" date="2014-09" db="EMBL/GenBank/DDBJ databases">
        <authorList>
            <person name="Magalhaes I.L.F."/>
            <person name="Oliveira U."/>
            <person name="Santos F.R."/>
            <person name="Vidigal T.H.D.A."/>
            <person name="Brescovit A.D."/>
            <person name="Santos A.J."/>
        </authorList>
    </citation>
    <scope>NUCLEOTIDE SEQUENCE</scope>
    <source>
        <tissue evidence="1">Shoot tissue taken approximately 20 cm above the soil surface</tissue>
    </source>
</reference>
<evidence type="ECO:0000313" key="1">
    <source>
        <dbReference type="EMBL" id="JAD17894.1"/>
    </source>
</evidence>